<organism evidence="2 3">
    <name type="scientific">Pleurodeles waltl</name>
    <name type="common">Iberian ribbed newt</name>
    <dbReference type="NCBI Taxonomy" id="8319"/>
    <lineage>
        <taxon>Eukaryota</taxon>
        <taxon>Metazoa</taxon>
        <taxon>Chordata</taxon>
        <taxon>Craniata</taxon>
        <taxon>Vertebrata</taxon>
        <taxon>Euteleostomi</taxon>
        <taxon>Amphibia</taxon>
        <taxon>Batrachia</taxon>
        <taxon>Caudata</taxon>
        <taxon>Salamandroidea</taxon>
        <taxon>Salamandridae</taxon>
        <taxon>Pleurodelinae</taxon>
        <taxon>Pleurodeles</taxon>
    </lineage>
</organism>
<name>A0AAV7USP8_PLEWA</name>
<dbReference type="Proteomes" id="UP001066276">
    <property type="component" value="Chromosome 2_2"/>
</dbReference>
<dbReference type="EMBL" id="JANPWB010000004">
    <property type="protein sequence ID" value="KAJ1190974.1"/>
    <property type="molecule type" value="Genomic_DNA"/>
</dbReference>
<evidence type="ECO:0000313" key="2">
    <source>
        <dbReference type="EMBL" id="KAJ1190974.1"/>
    </source>
</evidence>
<gene>
    <name evidence="2" type="ORF">NDU88_000291</name>
</gene>
<sequence>MSATERAARCKIVRNLLTSQRSSSGTQAQVPKKGTREMQVISQKPGPQDQARKQRRIMEVMQWEWRDLDKLLLPRFTAKLYPLHDMQADLPDTILVDSFVPSLVGCTSLAKDTVLKDPVDKKVNGSRKKVFSGDYLALRAGIYGIYVAQPLI</sequence>
<proteinExistence type="predicted"/>
<feature type="compositionally biased region" description="Polar residues" evidence="1">
    <location>
        <begin position="20"/>
        <end position="29"/>
    </location>
</feature>
<keyword evidence="3" id="KW-1185">Reference proteome</keyword>
<evidence type="ECO:0000313" key="3">
    <source>
        <dbReference type="Proteomes" id="UP001066276"/>
    </source>
</evidence>
<feature type="region of interest" description="Disordered" evidence="1">
    <location>
        <begin position="20"/>
        <end position="53"/>
    </location>
</feature>
<dbReference type="AlphaFoldDB" id="A0AAV7USP8"/>
<accession>A0AAV7USP8</accession>
<reference evidence="2" key="1">
    <citation type="journal article" date="2022" name="bioRxiv">
        <title>Sequencing and chromosome-scale assembly of the giantPleurodeles waltlgenome.</title>
        <authorList>
            <person name="Brown T."/>
            <person name="Elewa A."/>
            <person name="Iarovenko S."/>
            <person name="Subramanian E."/>
            <person name="Araus A.J."/>
            <person name="Petzold A."/>
            <person name="Susuki M."/>
            <person name="Suzuki K.-i.T."/>
            <person name="Hayashi T."/>
            <person name="Toyoda A."/>
            <person name="Oliveira C."/>
            <person name="Osipova E."/>
            <person name="Leigh N.D."/>
            <person name="Simon A."/>
            <person name="Yun M.H."/>
        </authorList>
    </citation>
    <scope>NUCLEOTIDE SEQUENCE</scope>
    <source>
        <strain evidence="2">20211129_DDA</strain>
        <tissue evidence="2">Liver</tissue>
    </source>
</reference>
<evidence type="ECO:0000256" key="1">
    <source>
        <dbReference type="SAM" id="MobiDB-lite"/>
    </source>
</evidence>
<protein>
    <submittedName>
        <fullName evidence="2">Uncharacterized protein</fullName>
    </submittedName>
</protein>
<comment type="caution">
    <text evidence="2">The sequence shown here is derived from an EMBL/GenBank/DDBJ whole genome shotgun (WGS) entry which is preliminary data.</text>
</comment>
<dbReference type="Gene3D" id="1.10.287.3160">
    <property type="match status" value="1"/>
</dbReference>